<dbReference type="PANTHER" id="PTHR30273">
    <property type="entry name" value="PERIPLASMIC SIGNAL SENSOR AND SIGMA FACTOR ACTIVATOR FECR-RELATED"/>
    <property type="match status" value="1"/>
</dbReference>
<dbReference type="STRING" id="1122240.GCA_000620105_01657"/>
<keyword evidence="1" id="KW-0472">Membrane</keyword>
<dbReference type="PANTHER" id="PTHR30273:SF2">
    <property type="entry name" value="PROTEIN FECR"/>
    <property type="match status" value="1"/>
</dbReference>
<dbReference type="Gene3D" id="2.60.120.1440">
    <property type="match status" value="1"/>
</dbReference>
<protein>
    <submittedName>
        <fullName evidence="3">Iron dicitrate transport regulator FecR</fullName>
    </submittedName>
</protein>
<dbReference type="KEGG" id="maer:DAI18_12090"/>
<keyword evidence="1" id="KW-1133">Transmembrane helix</keyword>
<dbReference type="RefSeq" id="WP_107889541.1">
    <property type="nucleotide sequence ID" value="NZ_CP028519.1"/>
</dbReference>
<dbReference type="AlphaFoldDB" id="A0A2S0PBC6"/>
<organism evidence="3 4">
    <name type="scientific">Microvirgula aerodenitrificans</name>
    <dbReference type="NCBI Taxonomy" id="57480"/>
    <lineage>
        <taxon>Bacteria</taxon>
        <taxon>Pseudomonadati</taxon>
        <taxon>Pseudomonadota</taxon>
        <taxon>Betaproteobacteria</taxon>
        <taxon>Neisseriales</taxon>
        <taxon>Aquaspirillaceae</taxon>
        <taxon>Microvirgula</taxon>
    </lineage>
</organism>
<evidence type="ECO:0000256" key="1">
    <source>
        <dbReference type="SAM" id="Phobius"/>
    </source>
</evidence>
<proteinExistence type="predicted"/>
<dbReference type="InterPro" id="IPR006860">
    <property type="entry name" value="FecR"/>
</dbReference>
<dbReference type="Proteomes" id="UP000244173">
    <property type="component" value="Chromosome"/>
</dbReference>
<dbReference type="GO" id="GO:0016989">
    <property type="term" value="F:sigma factor antagonist activity"/>
    <property type="evidence" value="ECO:0007669"/>
    <property type="project" value="TreeGrafter"/>
</dbReference>
<reference evidence="3 4" key="1">
    <citation type="submission" date="2018-04" db="EMBL/GenBank/DDBJ databases">
        <title>Denitrifier Microvirgula.</title>
        <authorList>
            <person name="Anderson E."/>
            <person name="Jang J."/>
            <person name="Ishii S."/>
        </authorList>
    </citation>
    <scope>NUCLEOTIDE SEQUENCE [LARGE SCALE GENOMIC DNA]</scope>
    <source>
        <strain evidence="3 4">BE2.4</strain>
    </source>
</reference>
<feature type="transmembrane region" description="Helical" evidence="1">
    <location>
        <begin position="94"/>
        <end position="114"/>
    </location>
</feature>
<accession>A0A2S0PBC6</accession>
<evidence type="ECO:0000313" key="4">
    <source>
        <dbReference type="Proteomes" id="UP000244173"/>
    </source>
</evidence>
<dbReference type="InterPro" id="IPR012373">
    <property type="entry name" value="Ferrdict_sens_TM"/>
</dbReference>
<dbReference type="Pfam" id="PF04773">
    <property type="entry name" value="FecR"/>
    <property type="match status" value="1"/>
</dbReference>
<name>A0A2S0PBC6_9NEIS</name>
<sequence length="339" mass="37083">MPRPETDCRRERQTAQRLFEHALLLIARQHGGDPAQAEACRQAQQQWRQADPCHEAAFRAAQQAWQATEAGSLRGALALPPVRTGAQSLTRRRLMSVLGLAGLGLATGGLGHWYRAQPLQQLSLRTGQGQIGSSLLADGSQLALSARTEARVLYYRDRREVLLAHGEIRFDVRSDPERPFIVVTDWGRVQVFGTVFSVAVRQTGMRVAVASGRVGVWRRSATREGTVALSPDIALTAGDSADIDHAGLRSGHVSPDDVGAWRQGWLVFDAQPLSVAVERWNDYLATPLVLERDAALAGLRLTGSFPLARPAAFLDALPRILPVRVVRSPDGPVRIQARR</sequence>
<evidence type="ECO:0000313" key="3">
    <source>
        <dbReference type="EMBL" id="AVY94694.1"/>
    </source>
</evidence>
<feature type="domain" description="FecR protein" evidence="2">
    <location>
        <begin position="124"/>
        <end position="214"/>
    </location>
</feature>
<evidence type="ECO:0000259" key="2">
    <source>
        <dbReference type="Pfam" id="PF04773"/>
    </source>
</evidence>
<dbReference type="PIRSF" id="PIRSF018266">
    <property type="entry name" value="FecR"/>
    <property type="match status" value="1"/>
</dbReference>
<gene>
    <name evidence="3" type="ORF">DAI18_12090</name>
</gene>
<dbReference type="OrthoDB" id="1100567at2"/>
<keyword evidence="4" id="KW-1185">Reference proteome</keyword>
<dbReference type="EMBL" id="CP028519">
    <property type="protein sequence ID" value="AVY94694.1"/>
    <property type="molecule type" value="Genomic_DNA"/>
</dbReference>
<keyword evidence="1" id="KW-0812">Transmembrane</keyword>